<gene>
    <name evidence="3" type="ORF">IV203_026656</name>
</gene>
<dbReference type="Proteomes" id="UP000693970">
    <property type="component" value="Unassembled WGS sequence"/>
</dbReference>
<feature type="transmembrane region" description="Helical" evidence="2">
    <location>
        <begin position="44"/>
        <end position="63"/>
    </location>
</feature>
<name>A0A9K3PXR0_9STRA</name>
<proteinExistence type="predicted"/>
<dbReference type="AlphaFoldDB" id="A0A9K3PXR0"/>
<keyword evidence="4" id="KW-1185">Reference proteome</keyword>
<evidence type="ECO:0000256" key="2">
    <source>
        <dbReference type="SAM" id="Phobius"/>
    </source>
</evidence>
<keyword evidence="2" id="KW-1133">Transmembrane helix</keyword>
<evidence type="ECO:0000256" key="1">
    <source>
        <dbReference type="SAM" id="MobiDB-lite"/>
    </source>
</evidence>
<feature type="transmembrane region" description="Helical" evidence="2">
    <location>
        <begin position="882"/>
        <end position="901"/>
    </location>
</feature>
<dbReference type="OrthoDB" id="45851at2759"/>
<feature type="transmembrane region" description="Helical" evidence="2">
    <location>
        <begin position="584"/>
        <end position="603"/>
    </location>
</feature>
<keyword evidence="2" id="KW-0472">Membrane</keyword>
<feature type="region of interest" description="Disordered" evidence="1">
    <location>
        <begin position="1"/>
        <end position="26"/>
    </location>
</feature>
<protein>
    <submittedName>
        <fullName evidence="3">Uncharacterized protein</fullName>
    </submittedName>
</protein>
<comment type="caution">
    <text evidence="3">The sequence shown here is derived from an EMBL/GenBank/DDBJ whole genome shotgun (WGS) entry which is preliminary data.</text>
</comment>
<accession>A0A9K3PXR0</accession>
<feature type="transmembrane region" description="Helical" evidence="2">
    <location>
        <begin position="806"/>
        <end position="826"/>
    </location>
</feature>
<reference evidence="3" key="1">
    <citation type="journal article" date="2021" name="Sci. Rep.">
        <title>Diploid genomic architecture of Nitzschia inconspicua, an elite biomass production diatom.</title>
        <authorList>
            <person name="Oliver A."/>
            <person name="Podell S."/>
            <person name="Pinowska A."/>
            <person name="Traller J.C."/>
            <person name="Smith S.R."/>
            <person name="McClure R."/>
            <person name="Beliaev A."/>
            <person name="Bohutskyi P."/>
            <person name="Hill E.A."/>
            <person name="Rabines A."/>
            <person name="Zheng H."/>
            <person name="Allen L.Z."/>
            <person name="Kuo A."/>
            <person name="Grigoriev I.V."/>
            <person name="Allen A.E."/>
            <person name="Hazlebeck D."/>
            <person name="Allen E.E."/>
        </authorList>
    </citation>
    <scope>NUCLEOTIDE SEQUENCE</scope>
    <source>
        <strain evidence="3">Hildebrandi</strain>
    </source>
</reference>
<evidence type="ECO:0000313" key="4">
    <source>
        <dbReference type="Proteomes" id="UP000693970"/>
    </source>
</evidence>
<dbReference type="EMBL" id="JAGRRH010000010">
    <property type="protein sequence ID" value="KAG7363296.1"/>
    <property type="molecule type" value="Genomic_DNA"/>
</dbReference>
<sequence length="903" mass="103188">MKATGKSTRQVVNNDPLSDQVSGASRRREAQSVEVYAHRTNMTIVHFLFTVPKWSVGLFLFLASYTSPLRTTKSAIQKPIQRLQALVQSESQSYQSCVKSASSRLDRLLNELAEEDRLRLDRIHESNRLHIQEAQKVSNDCLLNTQTVRRSLIQWQTDGMELPWAPVVDSDDNADLSLSPTICTTQRRNQTERLLGQNFQQYEGEVAFALDTYAEDSRNSLELVQSYAVARIDYDYKYFIQDRIQPALDYLAEHAVQIQAAAITFDVDLSQLEAKIQATLYKVKKALEQARGHIDILEEKLKEFVGSINRFHFAYTDLYHRFGLALQFVAELLPPGAQLPDFFDFTVLNVPEFYLPATSLTWPELELDYQGIHDMLDAAAQQCILIMMQVLENIQAQVREQLHGFIRELTQVLTQLLELKDYNPPQFKGSHDGIVSLEDQIKFQTERGEQVKEWTNQALSNLRLQASKVDFNATSIGQPHISAPDYSYEESSTTFEYLSLILPSFSLPEAFITFITWLSVNTWSVEIFFQVYRLWRLETVYAKGAIPDMPEIDYGDGDGDDNEQFQTKYYMLSLVLKGLLRPHLIVVALFCLPLCFVAITMWFPHVHQSCVATSNGTFIGRHILSPLLINQASAQGNLLYLGTEASCLRTQRHICSEIRAESQAQFQKDWTTLNSFHEQRNLSLQSLDLMRTCLDSNEMTAMMKESCCGLKGYEITNCSSLRQFTCPIDSSVIPKTAFLPYERYFSEPSCQRDYFKWSLEDISDDCHNLVKVCNSIPCAGVNKSLIGDHAFKTDCEVELYAMDSCYFLLSFFFHALSINIICSLIFQGLRQLQWRQLCPTGIKLKTQLQEDGTLAKGYEVDDRSDRIAKAVRHFEFLGKFQIILGLVSFVLYVVMTSVLIVKK</sequence>
<keyword evidence="2" id="KW-0812">Transmembrane</keyword>
<organism evidence="3 4">
    <name type="scientific">Nitzschia inconspicua</name>
    <dbReference type="NCBI Taxonomy" id="303405"/>
    <lineage>
        <taxon>Eukaryota</taxon>
        <taxon>Sar</taxon>
        <taxon>Stramenopiles</taxon>
        <taxon>Ochrophyta</taxon>
        <taxon>Bacillariophyta</taxon>
        <taxon>Bacillariophyceae</taxon>
        <taxon>Bacillariophycidae</taxon>
        <taxon>Bacillariales</taxon>
        <taxon>Bacillariaceae</taxon>
        <taxon>Nitzschia</taxon>
    </lineage>
</organism>
<evidence type="ECO:0000313" key="3">
    <source>
        <dbReference type="EMBL" id="KAG7363296.1"/>
    </source>
</evidence>
<reference evidence="3" key="2">
    <citation type="submission" date="2021-04" db="EMBL/GenBank/DDBJ databases">
        <authorList>
            <person name="Podell S."/>
        </authorList>
    </citation>
    <scope>NUCLEOTIDE SEQUENCE</scope>
    <source>
        <strain evidence="3">Hildebrandi</strain>
    </source>
</reference>
<feature type="compositionally biased region" description="Polar residues" evidence="1">
    <location>
        <begin position="1"/>
        <end position="23"/>
    </location>
</feature>